<gene>
    <name evidence="1" type="ORF">PCOR1329_LOCUS43931</name>
</gene>
<evidence type="ECO:0000313" key="1">
    <source>
        <dbReference type="EMBL" id="CAK0851939.1"/>
    </source>
</evidence>
<dbReference type="Proteomes" id="UP001189429">
    <property type="component" value="Unassembled WGS sequence"/>
</dbReference>
<protein>
    <submittedName>
        <fullName evidence="1">Uncharacterized protein</fullName>
    </submittedName>
</protein>
<reference evidence="1" key="1">
    <citation type="submission" date="2023-10" db="EMBL/GenBank/DDBJ databases">
        <authorList>
            <person name="Chen Y."/>
            <person name="Shah S."/>
            <person name="Dougan E. K."/>
            <person name="Thang M."/>
            <person name="Chan C."/>
        </authorList>
    </citation>
    <scope>NUCLEOTIDE SEQUENCE [LARGE SCALE GENOMIC DNA]</scope>
</reference>
<comment type="caution">
    <text evidence="1">The sequence shown here is derived from an EMBL/GenBank/DDBJ whole genome shotgun (WGS) entry which is preliminary data.</text>
</comment>
<dbReference type="EMBL" id="CAUYUJ010015282">
    <property type="protein sequence ID" value="CAK0851939.1"/>
    <property type="molecule type" value="Genomic_DNA"/>
</dbReference>
<evidence type="ECO:0000313" key="2">
    <source>
        <dbReference type="Proteomes" id="UP001189429"/>
    </source>
</evidence>
<name>A0ABN9TZX7_9DINO</name>
<sequence>MSSDPDIRNNIRRVTLFEHPGVPEGFDFNERQPWFKEVRARVVEFLGAPNMINTRHQHIAGSIYRVKKDHCLKVDGVHALRCVLGTASGVFGIHLCTIVAWGLAQLKRAHHWGGISNDEKLWIEQLAHYEKLTDMGHKAWSEKSYLQWVMHASRLQYWNRTVGKTFTHKTRSLPDMIQLYYEVESLWTLARWFISLSSLSRSFIGLTDELAWTAQQHNMEGFWRSFKPGKDLPSPQDYLIVRSWPCGVGSAAWNLLMTCGRGLVPCHPAAPGIQYLFTLNDSFKVNLNVEGPNELAEETPLLPPNWDPTDID</sequence>
<proteinExistence type="predicted"/>
<keyword evidence="2" id="KW-1185">Reference proteome</keyword>
<organism evidence="1 2">
    <name type="scientific">Prorocentrum cordatum</name>
    <dbReference type="NCBI Taxonomy" id="2364126"/>
    <lineage>
        <taxon>Eukaryota</taxon>
        <taxon>Sar</taxon>
        <taxon>Alveolata</taxon>
        <taxon>Dinophyceae</taxon>
        <taxon>Prorocentrales</taxon>
        <taxon>Prorocentraceae</taxon>
        <taxon>Prorocentrum</taxon>
    </lineage>
</organism>
<accession>A0ABN9TZX7</accession>